<reference evidence="1 2" key="1">
    <citation type="submission" date="2018-06" db="EMBL/GenBank/DDBJ databases">
        <title>Genomic Encyclopedia of Archaeal and Bacterial Type Strains, Phase II (KMG-II): from individual species to whole genera.</title>
        <authorList>
            <person name="Goeker M."/>
        </authorList>
    </citation>
    <scope>NUCLEOTIDE SEQUENCE [LARGE SCALE GENOMIC DNA]</scope>
    <source>
        <strain evidence="1 2">DSM 21851</strain>
    </source>
</reference>
<comment type="caution">
    <text evidence="1">The sequence shown here is derived from an EMBL/GenBank/DDBJ whole genome shotgun (WGS) entry which is preliminary data.</text>
</comment>
<dbReference type="Pfam" id="PF13489">
    <property type="entry name" value="Methyltransf_23"/>
    <property type="match status" value="1"/>
</dbReference>
<keyword evidence="2" id="KW-1185">Reference proteome</keyword>
<dbReference type="EMBL" id="QLMC01000001">
    <property type="protein sequence ID" value="RAK02842.1"/>
    <property type="molecule type" value="Genomic_DNA"/>
</dbReference>
<dbReference type="GO" id="GO:0032259">
    <property type="term" value="P:methylation"/>
    <property type="evidence" value="ECO:0007669"/>
    <property type="project" value="UniProtKB-KW"/>
</dbReference>
<keyword evidence="1" id="KW-0489">Methyltransferase</keyword>
<protein>
    <submittedName>
        <fullName evidence="1">Methyltransferase family protein</fullName>
    </submittedName>
</protein>
<dbReference type="AlphaFoldDB" id="A0A327XB35"/>
<accession>A0A327XB35</accession>
<gene>
    <name evidence="1" type="ORF">LX87_00962</name>
</gene>
<dbReference type="GO" id="GO:0008168">
    <property type="term" value="F:methyltransferase activity"/>
    <property type="evidence" value="ECO:0007669"/>
    <property type="project" value="UniProtKB-KW"/>
</dbReference>
<dbReference type="CDD" id="cd02440">
    <property type="entry name" value="AdoMet_MTases"/>
    <property type="match status" value="1"/>
</dbReference>
<evidence type="ECO:0000313" key="2">
    <source>
        <dbReference type="Proteomes" id="UP000248790"/>
    </source>
</evidence>
<dbReference type="RefSeq" id="WP_111627004.1">
    <property type="nucleotide sequence ID" value="NZ_QLMC01000001.1"/>
</dbReference>
<dbReference type="OrthoDB" id="1524727at2"/>
<keyword evidence="1" id="KW-0808">Transferase</keyword>
<dbReference type="Proteomes" id="UP000248790">
    <property type="component" value="Unassembled WGS sequence"/>
</dbReference>
<organism evidence="1 2">
    <name type="scientific">Larkinella arboricola</name>
    <dbReference type="NCBI Taxonomy" id="643671"/>
    <lineage>
        <taxon>Bacteria</taxon>
        <taxon>Pseudomonadati</taxon>
        <taxon>Bacteroidota</taxon>
        <taxon>Cytophagia</taxon>
        <taxon>Cytophagales</taxon>
        <taxon>Spirosomataceae</taxon>
        <taxon>Larkinella</taxon>
    </lineage>
</organism>
<sequence length="245" mass="28060">METNSTTSSALQDAYRSQYADSDRTWRNMGARMKAETIRRLCQSYNFPKMLDVGSGDGAVLQQLDQARFCPALYSLEISESGASRIRERGLSTLQNVQLFDGYKIPYGEKEFPLATCSHVIEHVEHPRLLLREIARVSEYQFFEVPIDFSFFVDRKTDHFLSYGHINIFTPSLFKFLLKSEGFEILAEHSVFYDTAAIRHSAPNALAFWAIWLKTQILKSVPPLRKIKPSAFAVLCRKKSDLAIF</sequence>
<name>A0A327XB35_LARAB</name>
<dbReference type="Gene3D" id="3.40.50.150">
    <property type="entry name" value="Vaccinia Virus protein VP39"/>
    <property type="match status" value="1"/>
</dbReference>
<proteinExistence type="predicted"/>
<dbReference type="SUPFAM" id="SSF53335">
    <property type="entry name" value="S-adenosyl-L-methionine-dependent methyltransferases"/>
    <property type="match status" value="1"/>
</dbReference>
<evidence type="ECO:0000313" key="1">
    <source>
        <dbReference type="EMBL" id="RAK02842.1"/>
    </source>
</evidence>
<dbReference type="InterPro" id="IPR029063">
    <property type="entry name" value="SAM-dependent_MTases_sf"/>
</dbReference>